<reference evidence="9" key="1">
    <citation type="submission" date="2020-02" db="EMBL/GenBank/DDBJ databases">
        <authorList>
            <person name="Meier V. D."/>
        </authorList>
    </citation>
    <scope>NUCLEOTIDE SEQUENCE</scope>
    <source>
        <strain evidence="9">AVDCRST_MAG35</strain>
    </source>
</reference>
<keyword evidence="3 7" id="KW-0812">Transmembrane</keyword>
<comment type="similarity">
    <text evidence="6">Belongs to the ABC-4 integral membrane protein family.</text>
</comment>
<sequence>MANVTLLSVMERVGEIGLRRALGATKRQIAGQFVVESVVIGLLGGLIGASVGVVVVVVVSVVQQWTPVLDLPTAFGSALLGGVIGLVAGTYPALKAAAIEPITALRGGL</sequence>
<evidence type="ECO:0000313" key="9">
    <source>
        <dbReference type="EMBL" id="CAA9422197.1"/>
    </source>
</evidence>
<evidence type="ECO:0000256" key="2">
    <source>
        <dbReference type="ARBA" id="ARBA00022475"/>
    </source>
</evidence>
<comment type="subcellular location">
    <subcellularLocation>
        <location evidence="1">Cell membrane</location>
        <topology evidence="1">Multi-pass membrane protein</topology>
    </subcellularLocation>
</comment>
<keyword evidence="5 7" id="KW-0472">Membrane</keyword>
<dbReference type="GO" id="GO:0022857">
    <property type="term" value="F:transmembrane transporter activity"/>
    <property type="evidence" value="ECO:0007669"/>
    <property type="project" value="TreeGrafter"/>
</dbReference>
<keyword evidence="2" id="KW-1003">Cell membrane</keyword>
<dbReference type="InterPro" id="IPR050250">
    <property type="entry name" value="Macrolide_Exporter_MacB"/>
</dbReference>
<protein>
    <submittedName>
        <fullName evidence="9">ABC-type antimicrobial peptide transport system, permease component</fullName>
    </submittedName>
</protein>
<dbReference type="GO" id="GO:0005886">
    <property type="term" value="C:plasma membrane"/>
    <property type="evidence" value="ECO:0007669"/>
    <property type="project" value="UniProtKB-SubCell"/>
</dbReference>
<evidence type="ECO:0000259" key="8">
    <source>
        <dbReference type="Pfam" id="PF02687"/>
    </source>
</evidence>
<accession>A0A6J4PPE4</accession>
<dbReference type="PANTHER" id="PTHR30572">
    <property type="entry name" value="MEMBRANE COMPONENT OF TRANSPORTER-RELATED"/>
    <property type="match status" value="1"/>
</dbReference>
<dbReference type="Pfam" id="PF02687">
    <property type="entry name" value="FtsX"/>
    <property type="match status" value="1"/>
</dbReference>
<feature type="domain" description="ABC3 transporter permease C-terminal" evidence="8">
    <location>
        <begin position="2"/>
        <end position="101"/>
    </location>
</feature>
<evidence type="ECO:0000256" key="6">
    <source>
        <dbReference type="ARBA" id="ARBA00038076"/>
    </source>
</evidence>
<gene>
    <name evidence="9" type="ORF">AVDCRST_MAG35-2066</name>
</gene>
<evidence type="ECO:0000256" key="5">
    <source>
        <dbReference type="ARBA" id="ARBA00023136"/>
    </source>
</evidence>
<evidence type="ECO:0000256" key="4">
    <source>
        <dbReference type="ARBA" id="ARBA00022989"/>
    </source>
</evidence>
<dbReference type="AlphaFoldDB" id="A0A6J4PPE4"/>
<dbReference type="PANTHER" id="PTHR30572:SF4">
    <property type="entry name" value="ABC TRANSPORTER PERMEASE YTRF"/>
    <property type="match status" value="1"/>
</dbReference>
<evidence type="ECO:0000256" key="1">
    <source>
        <dbReference type="ARBA" id="ARBA00004651"/>
    </source>
</evidence>
<organism evidence="9">
    <name type="scientific">uncultured Quadrisphaera sp</name>
    <dbReference type="NCBI Taxonomy" id="904978"/>
    <lineage>
        <taxon>Bacteria</taxon>
        <taxon>Bacillati</taxon>
        <taxon>Actinomycetota</taxon>
        <taxon>Actinomycetes</taxon>
        <taxon>Kineosporiales</taxon>
        <taxon>Kineosporiaceae</taxon>
        <taxon>Quadrisphaera</taxon>
        <taxon>environmental samples</taxon>
    </lineage>
</organism>
<dbReference type="InterPro" id="IPR003838">
    <property type="entry name" value="ABC3_permease_C"/>
</dbReference>
<keyword evidence="4 7" id="KW-1133">Transmembrane helix</keyword>
<feature type="transmembrane region" description="Helical" evidence="7">
    <location>
        <begin position="74"/>
        <end position="94"/>
    </location>
</feature>
<dbReference type="EMBL" id="CADCUY010000439">
    <property type="protein sequence ID" value="CAA9422197.1"/>
    <property type="molecule type" value="Genomic_DNA"/>
</dbReference>
<proteinExistence type="inferred from homology"/>
<feature type="transmembrane region" description="Helical" evidence="7">
    <location>
        <begin position="33"/>
        <end position="62"/>
    </location>
</feature>
<evidence type="ECO:0000256" key="7">
    <source>
        <dbReference type="SAM" id="Phobius"/>
    </source>
</evidence>
<name>A0A6J4PPE4_9ACTN</name>
<evidence type="ECO:0000256" key="3">
    <source>
        <dbReference type="ARBA" id="ARBA00022692"/>
    </source>
</evidence>